<feature type="domain" description="C2H2-type" evidence="3">
    <location>
        <begin position="158"/>
        <end position="185"/>
    </location>
</feature>
<comment type="caution">
    <text evidence="4">The sequence shown here is derived from an EMBL/GenBank/DDBJ whole genome shotgun (WGS) entry which is preliminary data.</text>
</comment>
<dbReference type="Gene3D" id="3.30.160.60">
    <property type="entry name" value="Classic Zinc Finger"/>
    <property type="match status" value="1"/>
</dbReference>
<dbReference type="OrthoDB" id="10379455at2759"/>
<gene>
    <name evidence="4" type="ORF">NLJ89_g1459</name>
</gene>
<sequence>MAYFPPTSWYTFTHDLEDAYGDMSGHSSNDWNPYAIHQTFTDTQIDPSTWADSFVIGGASLMESAFDFDASMGVAPSDVYPPEEEVAAETNIEDEAEGEMEGDDGSEGNSEFSDAPEPGLLAPGSPQSTLSESTDFALRRQPRTRSRFTPYDSPARRFSCTFCAMKMMRQSDLNRHLLTHKTKEFCCSELECPCGLGKMFSRCDARKRHVLTEISNKVNGFLAAGGQDGNRIVELRNQHQRIKETTSRKKRAA</sequence>
<keyword evidence="1" id="KW-0479">Metal-binding</keyword>
<accession>A0A9W8MZZ0</accession>
<dbReference type="GO" id="GO:0008270">
    <property type="term" value="F:zinc ion binding"/>
    <property type="evidence" value="ECO:0007669"/>
    <property type="project" value="UniProtKB-KW"/>
</dbReference>
<keyword evidence="1" id="KW-0863">Zinc-finger</keyword>
<organism evidence="4 5">
    <name type="scientific">Agrocybe chaxingu</name>
    <dbReference type="NCBI Taxonomy" id="84603"/>
    <lineage>
        <taxon>Eukaryota</taxon>
        <taxon>Fungi</taxon>
        <taxon>Dikarya</taxon>
        <taxon>Basidiomycota</taxon>
        <taxon>Agaricomycotina</taxon>
        <taxon>Agaricomycetes</taxon>
        <taxon>Agaricomycetidae</taxon>
        <taxon>Agaricales</taxon>
        <taxon>Agaricineae</taxon>
        <taxon>Strophariaceae</taxon>
        <taxon>Agrocybe</taxon>
    </lineage>
</organism>
<proteinExistence type="predicted"/>
<evidence type="ECO:0000313" key="4">
    <source>
        <dbReference type="EMBL" id="KAJ3515916.1"/>
    </source>
</evidence>
<evidence type="ECO:0000259" key="3">
    <source>
        <dbReference type="PROSITE" id="PS50157"/>
    </source>
</evidence>
<dbReference type="InterPro" id="IPR013087">
    <property type="entry name" value="Znf_C2H2_type"/>
</dbReference>
<dbReference type="PROSITE" id="PS50157">
    <property type="entry name" value="ZINC_FINGER_C2H2_2"/>
    <property type="match status" value="1"/>
</dbReference>
<dbReference type="PROSITE" id="PS00028">
    <property type="entry name" value="ZINC_FINGER_C2H2_1"/>
    <property type="match status" value="1"/>
</dbReference>
<feature type="compositionally biased region" description="Polar residues" evidence="2">
    <location>
        <begin position="125"/>
        <end position="134"/>
    </location>
</feature>
<protein>
    <recommendedName>
        <fullName evidence="3">C2H2-type domain-containing protein</fullName>
    </recommendedName>
</protein>
<dbReference type="AlphaFoldDB" id="A0A9W8MZZ0"/>
<reference evidence="4" key="1">
    <citation type="submission" date="2022-07" db="EMBL/GenBank/DDBJ databases">
        <title>Genome Sequence of Agrocybe chaxingu.</title>
        <authorList>
            <person name="Buettner E."/>
        </authorList>
    </citation>
    <scope>NUCLEOTIDE SEQUENCE</scope>
    <source>
        <strain evidence="4">MP-N11</strain>
    </source>
</reference>
<feature type="compositionally biased region" description="Acidic residues" evidence="2">
    <location>
        <begin position="84"/>
        <end position="106"/>
    </location>
</feature>
<evidence type="ECO:0000313" key="5">
    <source>
        <dbReference type="Proteomes" id="UP001148786"/>
    </source>
</evidence>
<keyword evidence="1" id="KW-0862">Zinc</keyword>
<dbReference type="Proteomes" id="UP001148786">
    <property type="component" value="Unassembled WGS sequence"/>
</dbReference>
<evidence type="ECO:0000256" key="2">
    <source>
        <dbReference type="SAM" id="MobiDB-lite"/>
    </source>
</evidence>
<feature type="region of interest" description="Disordered" evidence="2">
    <location>
        <begin position="84"/>
        <end position="150"/>
    </location>
</feature>
<evidence type="ECO:0000256" key="1">
    <source>
        <dbReference type="PROSITE-ProRule" id="PRU00042"/>
    </source>
</evidence>
<name>A0A9W8MZZ0_9AGAR</name>
<dbReference type="EMBL" id="JANKHO010000075">
    <property type="protein sequence ID" value="KAJ3515916.1"/>
    <property type="molecule type" value="Genomic_DNA"/>
</dbReference>
<keyword evidence="5" id="KW-1185">Reference proteome</keyword>